<feature type="region of interest" description="Disordered" evidence="1">
    <location>
        <begin position="328"/>
        <end position="359"/>
    </location>
</feature>
<evidence type="ECO:0008006" key="4">
    <source>
        <dbReference type="Google" id="ProtNLM"/>
    </source>
</evidence>
<evidence type="ECO:0000313" key="2">
    <source>
        <dbReference type="EMBL" id="SNB81339.1"/>
    </source>
</evidence>
<dbReference type="EMBL" id="FYDG01000015">
    <property type="protein sequence ID" value="SNB81339.1"/>
    <property type="molecule type" value="Genomic_DNA"/>
</dbReference>
<dbReference type="RefSeq" id="WP_088522146.1">
    <property type="nucleotide sequence ID" value="NZ_FYDG01000015.1"/>
</dbReference>
<feature type="compositionally biased region" description="Basic and acidic residues" evidence="1">
    <location>
        <begin position="107"/>
        <end position="118"/>
    </location>
</feature>
<protein>
    <recommendedName>
        <fullName evidence="4">Late control protein</fullName>
    </recommendedName>
</protein>
<dbReference type="InterPro" id="IPR052726">
    <property type="entry name" value="Phage_Baseplate_Hub"/>
</dbReference>
<proteinExistence type="predicted"/>
<sequence length="359" mass="37981">MTDVSRGAYYRILIDGKPVTANFAPYLLSMTIRDSEGGKSDSLDLELDDRKGQIILPRTGATIYAEIGWKGGGCVTFEGKTDEPHSRGSRGGGMTLSLNAKSADPNSKGKETQSRHKDNAKFGDVATEWGKKVGLAVKVHSALASINRPYWGMANESFHAWGARVARELGATFKIQGSKAVFVPRSGSTSAGGAAMAIVAARRPGNIISWDLTPTFNRNAYKQFDVRWYDVKKAKWMTETVSAAASSGAGGAIAALTHRFKAADKDHAKQIAGSNKDEADRKKGGGTVRIIGDPAARAQATCVVSGVRAGIDGSYRITEASHMISRGPGYETEMTLEQPSGDAGTDSRAKSNSSGSAGT</sequence>
<feature type="region of interest" description="Disordered" evidence="1">
    <location>
        <begin position="80"/>
        <end position="118"/>
    </location>
</feature>
<evidence type="ECO:0000313" key="3">
    <source>
        <dbReference type="Proteomes" id="UP000198418"/>
    </source>
</evidence>
<dbReference type="PANTHER" id="PTHR35862">
    <property type="entry name" value="FELS-2 PROPHAGE PROTEIN"/>
    <property type="match status" value="1"/>
</dbReference>
<feature type="compositionally biased region" description="Polar residues" evidence="1">
    <location>
        <begin position="350"/>
        <end position="359"/>
    </location>
</feature>
<dbReference type="OrthoDB" id="7833734at2"/>
<dbReference type="PANTHER" id="PTHR35862:SF1">
    <property type="entry name" value="FELS-2 PROPHAGE PROTEIN"/>
    <property type="match status" value="1"/>
</dbReference>
<dbReference type="SUPFAM" id="SSF69279">
    <property type="entry name" value="Phage tail proteins"/>
    <property type="match status" value="1"/>
</dbReference>
<name>A0A212S7M8_RHOAC</name>
<accession>A0A212S7M8</accession>
<dbReference type="Proteomes" id="UP000198418">
    <property type="component" value="Unassembled WGS sequence"/>
</dbReference>
<keyword evidence="3" id="KW-1185">Reference proteome</keyword>
<reference evidence="3" key="1">
    <citation type="submission" date="2017-06" db="EMBL/GenBank/DDBJ databases">
        <authorList>
            <person name="Varghese N."/>
            <person name="Submissions S."/>
        </authorList>
    </citation>
    <scope>NUCLEOTIDE SEQUENCE [LARGE SCALE GENOMIC DNA]</scope>
    <source>
        <strain evidence="3">DSM 137</strain>
    </source>
</reference>
<evidence type="ECO:0000256" key="1">
    <source>
        <dbReference type="SAM" id="MobiDB-lite"/>
    </source>
</evidence>
<organism evidence="2 3">
    <name type="scientific">Rhodoblastus acidophilus</name>
    <name type="common">Rhodopseudomonas acidophila</name>
    <dbReference type="NCBI Taxonomy" id="1074"/>
    <lineage>
        <taxon>Bacteria</taxon>
        <taxon>Pseudomonadati</taxon>
        <taxon>Pseudomonadota</taxon>
        <taxon>Alphaproteobacteria</taxon>
        <taxon>Hyphomicrobiales</taxon>
        <taxon>Rhodoblastaceae</taxon>
        <taxon>Rhodoblastus</taxon>
    </lineage>
</organism>
<gene>
    <name evidence="2" type="ORF">SAMN06265338_11519</name>
</gene>
<dbReference type="AlphaFoldDB" id="A0A212S7M8"/>